<dbReference type="Gene3D" id="3.40.30.10">
    <property type="entry name" value="Glutaredoxin"/>
    <property type="match status" value="1"/>
</dbReference>
<dbReference type="PANTHER" id="PTHR42852">
    <property type="entry name" value="THIOL:DISULFIDE INTERCHANGE PROTEIN DSBE"/>
    <property type="match status" value="1"/>
</dbReference>
<evidence type="ECO:0000313" key="4">
    <source>
        <dbReference type="Proteomes" id="UP000320643"/>
    </source>
</evidence>
<gene>
    <name evidence="3" type="ORF">FMM05_12400</name>
</gene>
<dbReference type="Pfam" id="PF00578">
    <property type="entry name" value="AhpC-TSA"/>
    <property type="match status" value="1"/>
</dbReference>
<keyword evidence="4" id="KW-1185">Reference proteome</keyword>
<accession>A0A552V0M1</accession>
<dbReference type="InterPro" id="IPR017937">
    <property type="entry name" value="Thioredoxin_CS"/>
</dbReference>
<protein>
    <submittedName>
        <fullName evidence="3">TlpA family protein disulfide reductase</fullName>
    </submittedName>
</protein>
<dbReference type="InterPro" id="IPR050553">
    <property type="entry name" value="Thioredoxin_ResA/DsbE_sf"/>
</dbReference>
<dbReference type="OrthoDB" id="9815205at2"/>
<dbReference type="PANTHER" id="PTHR42852:SF13">
    <property type="entry name" value="PROTEIN DIPZ"/>
    <property type="match status" value="1"/>
</dbReference>
<dbReference type="InterPro" id="IPR013766">
    <property type="entry name" value="Thioredoxin_domain"/>
</dbReference>
<sequence length="185" mass="21442">MLLCSFAISCKERADNTEITTQEPAIPIVDTTIIQPPKPLKVYSNDTVSVNAYEYSGLEYYLKQKNDTTYVVNFWATWCVPCVEELPNFEKINAKYKENKVKVILVSLDMAKMVETKLLPFINQKQIKSQVLLLRDPDADSWIPKVDSTWSGAIPATLIYNKDMRKFYERSFTYDELEKEISNFK</sequence>
<dbReference type="EMBL" id="VJVZ01000007">
    <property type="protein sequence ID" value="TRW24017.1"/>
    <property type="molecule type" value="Genomic_DNA"/>
</dbReference>
<evidence type="ECO:0000313" key="3">
    <source>
        <dbReference type="EMBL" id="TRW24017.1"/>
    </source>
</evidence>
<comment type="caution">
    <text evidence="3">The sequence shown here is derived from an EMBL/GenBank/DDBJ whole genome shotgun (WGS) entry which is preliminary data.</text>
</comment>
<evidence type="ECO:0000256" key="1">
    <source>
        <dbReference type="ARBA" id="ARBA00023284"/>
    </source>
</evidence>
<dbReference type="Proteomes" id="UP000320643">
    <property type="component" value="Unassembled WGS sequence"/>
</dbReference>
<evidence type="ECO:0000259" key="2">
    <source>
        <dbReference type="PROSITE" id="PS51352"/>
    </source>
</evidence>
<proteinExistence type="predicted"/>
<dbReference type="AlphaFoldDB" id="A0A552V0M1"/>
<name>A0A552V0M1_9FLAO</name>
<reference evidence="3 4" key="1">
    <citation type="submission" date="2019-07" db="EMBL/GenBank/DDBJ databases">
        <title>Flavobacterium sp. nov., isolated from glacier ice.</title>
        <authorList>
            <person name="Liu Q."/>
            <person name="Xin Y.-H."/>
        </authorList>
    </citation>
    <scope>NUCLEOTIDE SEQUENCE [LARGE SCALE GENOMIC DNA]</scope>
    <source>
        <strain evidence="3 4">ZT4R6</strain>
    </source>
</reference>
<feature type="domain" description="Thioredoxin" evidence="2">
    <location>
        <begin position="34"/>
        <end position="185"/>
    </location>
</feature>
<dbReference type="SUPFAM" id="SSF52833">
    <property type="entry name" value="Thioredoxin-like"/>
    <property type="match status" value="1"/>
</dbReference>
<dbReference type="GO" id="GO:0016209">
    <property type="term" value="F:antioxidant activity"/>
    <property type="evidence" value="ECO:0007669"/>
    <property type="project" value="InterPro"/>
</dbReference>
<dbReference type="PROSITE" id="PS51352">
    <property type="entry name" value="THIOREDOXIN_2"/>
    <property type="match status" value="1"/>
</dbReference>
<keyword evidence="1" id="KW-0676">Redox-active center</keyword>
<dbReference type="InterPro" id="IPR000866">
    <property type="entry name" value="AhpC/TSA"/>
</dbReference>
<dbReference type="CDD" id="cd02966">
    <property type="entry name" value="TlpA_like_family"/>
    <property type="match status" value="1"/>
</dbReference>
<dbReference type="PROSITE" id="PS00194">
    <property type="entry name" value="THIOREDOXIN_1"/>
    <property type="match status" value="1"/>
</dbReference>
<dbReference type="GO" id="GO:0016491">
    <property type="term" value="F:oxidoreductase activity"/>
    <property type="evidence" value="ECO:0007669"/>
    <property type="project" value="InterPro"/>
</dbReference>
<dbReference type="InterPro" id="IPR036249">
    <property type="entry name" value="Thioredoxin-like_sf"/>
</dbReference>
<organism evidence="3 4">
    <name type="scientific">Flavobacterium zepuense</name>
    <dbReference type="NCBI Taxonomy" id="2593302"/>
    <lineage>
        <taxon>Bacteria</taxon>
        <taxon>Pseudomonadati</taxon>
        <taxon>Bacteroidota</taxon>
        <taxon>Flavobacteriia</taxon>
        <taxon>Flavobacteriales</taxon>
        <taxon>Flavobacteriaceae</taxon>
        <taxon>Flavobacterium</taxon>
    </lineage>
</organism>